<feature type="region of interest" description="Disordered" evidence="1">
    <location>
        <begin position="560"/>
        <end position="579"/>
    </location>
</feature>
<dbReference type="EMBL" id="LNKT01000003">
    <property type="protein sequence ID" value="KYJ87221.1"/>
    <property type="molecule type" value="Genomic_DNA"/>
</dbReference>
<dbReference type="Proteomes" id="UP000075359">
    <property type="component" value="Unassembled WGS sequence"/>
</dbReference>
<evidence type="ECO:0000313" key="4">
    <source>
        <dbReference type="Proteomes" id="UP000075359"/>
    </source>
</evidence>
<evidence type="ECO:0000259" key="2">
    <source>
        <dbReference type="Pfam" id="PF13116"/>
    </source>
</evidence>
<dbReference type="STRING" id="1630136.AS592_12030"/>
<evidence type="ECO:0000256" key="1">
    <source>
        <dbReference type="SAM" id="MobiDB-lite"/>
    </source>
</evidence>
<dbReference type="AlphaFoldDB" id="A0A151CI73"/>
<name>A0A151CI73_9BACT</name>
<feature type="compositionally biased region" description="Basic and acidic residues" evidence="1">
    <location>
        <begin position="564"/>
        <end position="579"/>
    </location>
</feature>
<reference evidence="3 4" key="1">
    <citation type="submission" date="2015-11" db="EMBL/GenBank/DDBJ databases">
        <title>Draft genome of Sulfurovum riftiae 1812E, a member of the Epsilonproteobacteria isolated from the tube of the deep-sea hydrothermal vent tubewom Riftia pachyptila.</title>
        <authorList>
            <person name="Vetriani C."/>
            <person name="Giovannelli D."/>
        </authorList>
    </citation>
    <scope>NUCLEOTIDE SEQUENCE [LARGE SCALE GENOMIC DNA]</scope>
    <source>
        <strain evidence="3 4">1812E</strain>
    </source>
</reference>
<accession>A0A151CI73</accession>
<proteinExistence type="predicted"/>
<protein>
    <recommendedName>
        <fullName evidence="2">YhdP central domain-containing protein</fullName>
    </recommendedName>
</protein>
<sequence length="579" mass="66768">MDHLSFNQYKVDGLYIKLDKKLTLKADTIIIPKSKKKPNFDNIDQVLDRVKYLLTFFHYIELEKVNFKDNHYKLVYTDNILYITSDDYEIAGNVWRRGKVMVADISLFYIKKEDINMVGKFNYDLHTDKLILEGSYEAYNITGKFKAVKEDHNLEFIVNSNAFGDLKTFIDRIPMKKKLNQWITEKIRAKKYRLYSLTGKGKVYGSKFEPDLHSLKGNALLEDVKIYFKEGLAPVKAEKILLNYKNGGLFFNVMKPTYQNREINASTVSITNIGKGKIARLDLDMHFNSKVDETIQKILKAYHLNIPVLAKESRSKVQVKLGIPLKKMPNRKIDVYVKAHLGKGDFYLQKMKLPVLGGEITYDKGIITLKGIRLKEKWYEGTVEGKVKAKEKKANLVFRAKKIELKKKGEILFSLRNKKIPFDVAYAKGVQISLPAQKIKVKQEGKETKITVNDIAKVKPYLKKLEVDIDGGTLEIVTKDFSTYTFRGTLYRKDCFIYDNKVCYTRVPCFGTTSPQGVDFYAFDKRLHFNSAKSLIELNGLNIDLQKFLSSDMRIQKVKTKKAKGGENADQGKKEQYQI</sequence>
<feature type="domain" description="YhdP central" evidence="2">
    <location>
        <begin position="174"/>
        <end position="395"/>
    </location>
</feature>
<keyword evidence="4" id="KW-1185">Reference proteome</keyword>
<evidence type="ECO:0000313" key="3">
    <source>
        <dbReference type="EMBL" id="KYJ87221.1"/>
    </source>
</evidence>
<gene>
    <name evidence="3" type="ORF">AS592_12030</name>
</gene>
<organism evidence="3 4">
    <name type="scientific">Sulfurovum riftiae</name>
    <dbReference type="NCBI Taxonomy" id="1630136"/>
    <lineage>
        <taxon>Bacteria</taxon>
        <taxon>Pseudomonadati</taxon>
        <taxon>Campylobacterota</taxon>
        <taxon>Epsilonproteobacteria</taxon>
        <taxon>Campylobacterales</taxon>
        <taxon>Sulfurovaceae</taxon>
        <taxon>Sulfurovum</taxon>
    </lineage>
</organism>
<dbReference type="Pfam" id="PF13116">
    <property type="entry name" value="YhdP"/>
    <property type="match status" value="1"/>
</dbReference>
<comment type="caution">
    <text evidence="3">The sequence shown here is derived from an EMBL/GenBank/DDBJ whole genome shotgun (WGS) entry which is preliminary data.</text>
</comment>
<dbReference type="InterPro" id="IPR025263">
    <property type="entry name" value="YhdP_central"/>
</dbReference>